<dbReference type="EMBL" id="LN610572">
    <property type="protein sequence ID" value="CEF89087.1"/>
    <property type="molecule type" value="Genomic_DNA"/>
</dbReference>
<dbReference type="KEGG" id="vg:40100273"/>
<evidence type="ECO:0000313" key="1">
    <source>
        <dbReference type="EMBL" id="CEF89087.1"/>
    </source>
</evidence>
<dbReference type="RefSeq" id="YP_009623564.1">
    <property type="nucleotide sequence ID" value="NC_042113.1"/>
</dbReference>
<protein>
    <submittedName>
        <fullName evidence="1">Uncharacterized protein</fullName>
    </submittedName>
</protein>
<accession>A0A0A1IWB5</accession>
<name>A0A0A1IWB5_9CAUD</name>
<reference evidence="1 2" key="1">
    <citation type="journal article" date="2015" name="PLoS ONE">
        <title>Investigation of a Large Collection of Pseudomonas aeruginosa Bacteriophages Collected from a Single Environmental Source in Abidjan, Cote d'Ivoire.</title>
        <authorList>
            <person name="Essoh C."/>
            <person name="Latino L."/>
            <person name="Midoux C."/>
            <person name="Blouin Y."/>
            <person name="Loukou G."/>
            <person name="Nguetta S.P."/>
            <person name="Lathro S."/>
            <person name="Cablanmian A."/>
            <person name="Kouassi A.K."/>
            <person name="Vergnaud G."/>
            <person name="Pourcel C."/>
        </authorList>
    </citation>
    <scope>NUCLEOTIDE SEQUENCE [LARGE SCALE GENOMIC DNA]</scope>
    <source>
        <strain evidence="1">Ab02</strain>
    </source>
</reference>
<sequence>MTQANWSKGVRVVGGKRDGEITLFTDAHFSESMGLCGGDPDLIEALPMPAALRLLVKWNKLCRQMKLDYRYELL</sequence>
<evidence type="ECO:0000313" key="2">
    <source>
        <dbReference type="Proteomes" id="UP000030231"/>
    </source>
</evidence>
<gene>
    <name evidence="1" type="primary">ORF158</name>
</gene>
<dbReference type="Proteomes" id="UP000030231">
    <property type="component" value="Genome"/>
</dbReference>
<proteinExistence type="predicted"/>
<organism evidence="1 2">
    <name type="scientific">Pseudomonas phage vB_PaeM_C2-10_Ab02</name>
    <dbReference type="NCBI Taxonomy" id="1548900"/>
    <lineage>
        <taxon>Viruses</taxon>
        <taxon>Duplodnaviria</taxon>
        <taxon>Heunggongvirae</taxon>
        <taxon>Uroviricota</taxon>
        <taxon>Caudoviricetes</taxon>
        <taxon>Vandenendeviridae</taxon>
        <taxon>Skurskavirinae</taxon>
        <taxon>Pakpunavirus</taxon>
        <taxon>Pakpunavirus CAb02</taxon>
    </lineage>
</organism>
<dbReference type="GeneID" id="40100273"/>
<keyword evidence="2" id="KW-1185">Reference proteome</keyword>